<evidence type="ECO:0000313" key="3">
    <source>
        <dbReference type="EMBL" id="PAV15327.1"/>
    </source>
</evidence>
<reference evidence="3 4" key="1">
    <citation type="journal article" date="2017" name="Mol. Ecol.">
        <title>Comparative and population genomic landscape of Phellinus noxius: A hypervariable fungus causing root rot in trees.</title>
        <authorList>
            <person name="Chung C.L."/>
            <person name="Lee T.J."/>
            <person name="Akiba M."/>
            <person name="Lee H.H."/>
            <person name="Kuo T.H."/>
            <person name="Liu D."/>
            <person name="Ke H.M."/>
            <person name="Yokoi T."/>
            <person name="Roa M.B."/>
            <person name="Lu M.J."/>
            <person name="Chang Y.Y."/>
            <person name="Ann P.J."/>
            <person name="Tsai J.N."/>
            <person name="Chen C.Y."/>
            <person name="Tzean S.S."/>
            <person name="Ota Y."/>
            <person name="Hattori T."/>
            <person name="Sahashi N."/>
            <person name="Liou R.F."/>
            <person name="Kikuchi T."/>
            <person name="Tsai I.J."/>
        </authorList>
    </citation>
    <scope>NUCLEOTIDE SEQUENCE [LARGE SCALE GENOMIC DNA]</scope>
    <source>
        <strain evidence="3 4">FFPRI411160</strain>
    </source>
</reference>
<accession>A0A286U6Y2</accession>
<dbReference type="InParanoid" id="A0A286U6Y2"/>
<dbReference type="Gene3D" id="3.90.226.10">
    <property type="entry name" value="2-enoyl-CoA Hydratase, Chain A, domain 1"/>
    <property type="match status" value="1"/>
</dbReference>
<feature type="compositionally biased region" description="Low complexity" evidence="1">
    <location>
        <begin position="312"/>
        <end position="326"/>
    </location>
</feature>
<dbReference type="STRING" id="2282107.A0A286U6Y2"/>
<dbReference type="Proteomes" id="UP000217199">
    <property type="component" value="Unassembled WGS sequence"/>
</dbReference>
<dbReference type="InterPro" id="IPR052766">
    <property type="entry name" value="S41A_metabolite_peptidase"/>
</dbReference>
<evidence type="ECO:0000313" key="4">
    <source>
        <dbReference type="Proteomes" id="UP000217199"/>
    </source>
</evidence>
<name>A0A286U6Y2_9AGAM</name>
<dbReference type="SUPFAM" id="SSF52096">
    <property type="entry name" value="ClpP/crotonase"/>
    <property type="match status" value="1"/>
</dbReference>
<keyword evidence="4" id="KW-1185">Reference proteome</keyword>
<dbReference type="EMBL" id="NBII01000010">
    <property type="protein sequence ID" value="PAV15327.1"/>
    <property type="molecule type" value="Genomic_DNA"/>
</dbReference>
<proteinExistence type="predicted"/>
<dbReference type="PANTHER" id="PTHR37049">
    <property type="entry name" value="PEPTIDASE S41 FAMILY PROTEIN"/>
    <property type="match status" value="1"/>
</dbReference>
<dbReference type="PANTHER" id="PTHR37049:SF4">
    <property type="entry name" value="RHODANESE DOMAIN-CONTAINING PROTEIN"/>
    <property type="match status" value="1"/>
</dbReference>
<dbReference type="OrthoDB" id="27214at2759"/>
<dbReference type="AlphaFoldDB" id="A0A286U6Y2"/>
<feature type="chain" id="PRO_5013581578" evidence="2">
    <location>
        <begin position="17"/>
        <end position="705"/>
    </location>
</feature>
<feature type="region of interest" description="Disordered" evidence="1">
    <location>
        <begin position="311"/>
        <end position="341"/>
    </location>
</feature>
<evidence type="ECO:0000256" key="1">
    <source>
        <dbReference type="SAM" id="MobiDB-lite"/>
    </source>
</evidence>
<keyword evidence="2" id="KW-0732">Signal</keyword>
<dbReference type="InterPro" id="IPR029045">
    <property type="entry name" value="ClpP/crotonase-like_dom_sf"/>
</dbReference>
<protein>
    <submittedName>
        <fullName evidence="3">Uncharacterized protein</fullName>
    </submittedName>
</protein>
<feature type="signal peptide" evidence="2">
    <location>
        <begin position="1"/>
        <end position="16"/>
    </location>
</feature>
<evidence type="ECO:0000256" key="2">
    <source>
        <dbReference type="SAM" id="SignalP"/>
    </source>
</evidence>
<gene>
    <name evidence="3" type="ORF">PNOK_0908900</name>
</gene>
<organism evidence="3 4">
    <name type="scientific">Pyrrhoderma noxium</name>
    <dbReference type="NCBI Taxonomy" id="2282107"/>
    <lineage>
        <taxon>Eukaryota</taxon>
        <taxon>Fungi</taxon>
        <taxon>Dikarya</taxon>
        <taxon>Basidiomycota</taxon>
        <taxon>Agaricomycotina</taxon>
        <taxon>Agaricomycetes</taxon>
        <taxon>Hymenochaetales</taxon>
        <taxon>Hymenochaetaceae</taxon>
        <taxon>Pyrrhoderma</taxon>
    </lineage>
</organism>
<comment type="caution">
    <text evidence="3">The sequence shown here is derived from an EMBL/GenBank/DDBJ whole genome shotgun (WGS) entry which is preliminary data.</text>
</comment>
<sequence length="705" mass="77031">MIYPFFLVSFSSVVLATSAIVSRDTDPCTDIGGQKWVAPSAVRACFESFPVNQTIKSNILDVVTKTLAFHTSVSYEANAPEPFTESVHEDILADLARIGNTTYASEFDMHIDLSRSVKRLMDGHCVYIDMCYDSLFLTFLPIPLVLLTDEQGEQAVHIAPEAFDVATAEFADEIDVWQNALPDNLQGQLESLSGAKVFAIDGQDPFVAVDANAAITGGFQGFGTRQNSFFSSYQRVDSGWNYVMGNFAQLTLPLTDYVTLIVQRVNSTTNDTFTLPYRSRFGTTGFSFTDSISFRQNNCVATASTNGEAVDSSAKSLSGRSSLARRQPGGPFGPNPPLSPETLKRHYISFLLEDKPQTDVVLPPSLTPPEAIAGTGVSQFFKLDNITGVLALGSFEEDDFDAFETTLLSGLQTLVDGGATRLIVDVTNNGGGFICIAHWLHRIIAGPKDTTVPLAGLFTETRAGPLAQLIVEQIALGADPDVELLYNPLNWRFANETAFPPLFNWLADPVELVINGRQDAFSPRLGDECQPFDQTPPSEPLFDPKNVVIVSNGRCASSCSLFSVTMRKEEGAKTVVVGGKKDVTQQYCGTVGGQSTDYSTMDTEVKTAGLKNNSLAPPDFLTNSIQGITWRLAFGVNDPTQPEEWQDRPADFNFPLTVETVNNPLALWQAIAAIQYLCLFILNRCCVVRYSVNFDSLPFILPYYS</sequence>